<accession>A0A1Y4QL24</accession>
<comment type="caution">
    <text evidence="2">The sequence shown here is derived from an EMBL/GenBank/DDBJ whole genome shotgun (WGS) entry which is preliminary data.</text>
</comment>
<dbReference type="RefSeq" id="WP_087256106.1">
    <property type="nucleotide sequence ID" value="NZ_JBKSXH010000001.1"/>
</dbReference>
<dbReference type="InterPro" id="IPR047654">
    <property type="entry name" value="IS1634_transpos"/>
</dbReference>
<dbReference type="GO" id="GO:0003677">
    <property type="term" value="F:DNA binding"/>
    <property type="evidence" value="ECO:0007669"/>
    <property type="project" value="InterPro"/>
</dbReference>
<dbReference type="InterPro" id="IPR012337">
    <property type="entry name" value="RNaseH-like_sf"/>
</dbReference>
<dbReference type="Proteomes" id="UP000196258">
    <property type="component" value="Unassembled WGS sequence"/>
</dbReference>
<dbReference type="InterPro" id="IPR002559">
    <property type="entry name" value="Transposase_11"/>
</dbReference>
<feature type="domain" description="Transposase IS4-like" evidence="1">
    <location>
        <begin position="221"/>
        <end position="501"/>
    </location>
</feature>
<reference evidence="3" key="1">
    <citation type="submission" date="2017-04" db="EMBL/GenBank/DDBJ databases">
        <title>Function of individual gut microbiota members based on whole genome sequencing of pure cultures obtained from chicken caecum.</title>
        <authorList>
            <person name="Medvecky M."/>
            <person name="Cejkova D."/>
            <person name="Polansky O."/>
            <person name="Karasova D."/>
            <person name="Kubasova T."/>
            <person name="Cizek A."/>
            <person name="Rychlik I."/>
        </authorList>
    </citation>
    <scope>NUCLEOTIDE SEQUENCE [LARGE SCALE GENOMIC DNA]</scope>
    <source>
        <strain evidence="3">An149</strain>
    </source>
</reference>
<dbReference type="NCBIfam" id="NF033559">
    <property type="entry name" value="transpos_IS1634"/>
    <property type="match status" value="1"/>
</dbReference>
<evidence type="ECO:0000313" key="3">
    <source>
        <dbReference type="Proteomes" id="UP000196258"/>
    </source>
</evidence>
<dbReference type="EMBL" id="NFLB01000006">
    <property type="protein sequence ID" value="OUQ05242.1"/>
    <property type="molecule type" value="Genomic_DNA"/>
</dbReference>
<evidence type="ECO:0000313" key="2">
    <source>
        <dbReference type="EMBL" id="OUQ05242.1"/>
    </source>
</evidence>
<dbReference type="AlphaFoldDB" id="A0A1Y4QL24"/>
<evidence type="ECO:0000259" key="1">
    <source>
        <dbReference type="Pfam" id="PF01609"/>
    </source>
</evidence>
<dbReference type="Pfam" id="PF01609">
    <property type="entry name" value="DDE_Tnp_1"/>
    <property type="match status" value="1"/>
</dbReference>
<sequence>MRINISKSKNHEFIYIIRDIYNNGSRTTKIHKKLGKIEDLCSEKNMSRDEVIAWAKNYAKELTVKDNDINQDTIIPFVPTRIIDKDVQRKFNCGYLFLQNIYYQLRLDNICRNIKNRHQFSYDINAVLSDLIYSRILCPSSKRSSYEFSSTLLEKTKYELHDVYRALSVLAEESDYIQSELYKNSHFIKTRNTGALYYDCTNYYFEIEDDDDFRKYGKSKENRPNPVVGMGLMMDGDGIPLAFDLYEGNRNEQTTLKPLEERIIKDFELSKFIYCSDAGLASKTNKKFNSIQDRAYIITQSLKKLKKDDREVALKHSGFYEIGVENSHRINIDEIDFSDEKNQNRIFYKEMPLESPLEERLIITYSPKYASYQKKIRNRQIERASRMINKKGKLKKNRKNPNDPARFIEKHTTDKNGEIIEEYFALNHEKIHEEEMYDGFYAITTNLEDDNVNEIIKVSERRWQIEECFRIMKTDFKARPVYLQNKERIKAHFLTCFISLIIYRLLADKLENKYTVNEILKTLREMEVIDTQYNGYIPAYKRTQITDELHQLFGFRTDYEIIGKKKMRNIIKNTKIR</sequence>
<dbReference type="GO" id="GO:0004803">
    <property type="term" value="F:transposase activity"/>
    <property type="evidence" value="ECO:0007669"/>
    <property type="project" value="InterPro"/>
</dbReference>
<dbReference type="SUPFAM" id="SSF53098">
    <property type="entry name" value="Ribonuclease H-like"/>
    <property type="match status" value="1"/>
</dbReference>
<dbReference type="PANTHER" id="PTHR34614:SF2">
    <property type="entry name" value="TRANSPOSASE IS4-LIKE DOMAIN-CONTAINING PROTEIN"/>
    <property type="match status" value="1"/>
</dbReference>
<gene>
    <name evidence="2" type="ORF">B5E91_06210</name>
</gene>
<dbReference type="PANTHER" id="PTHR34614">
    <property type="match status" value="1"/>
</dbReference>
<name>A0A1Y4QL24_9FIRM</name>
<organism evidence="2 3">
    <name type="scientific">Thomasclavelia spiroformis</name>
    <dbReference type="NCBI Taxonomy" id="29348"/>
    <lineage>
        <taxon>Bacteria</taxon>
        <taxon>Bacillati</taxon>
        <taxon>Bacillota</taxon>
        <taxon>Erysipelotrichia</taxon>
        <taxon>Erysipelotrichales</taxon>
        <taxon>Coprobacillaceae</taxon>
        <taxon>Thomasclavelia</taxon>
    </lineage>
</organism>
<dbReference type="GO" id="GO:0006313">
    <property type="term" value="P:DNA transposition"/>
    <property type="evidence" value="ECO:0007669"/>
    <property type="project" value="InterPro"/>
</dbReference>
<protein>
    <submittedName>
        <fullName evidence="2">Transposase</fullName>
    </submittedName>
</protein>
<proteinExistence type="predicted"/>